<comment type="subcellular location">
    <subcellularLocation>
        <location evidence="1">Mitochondrion membrane</location>
        <topology evidence="1">Multi-pass membrane protein</topology>
    </subcellularLocation>
    <subcellularLocation>
        <location evidence="2">Mitochondrion outer membrane</location>
    </subcellularLocation>
</comment>
<reference evidence="15" key="1">
    <citation type="submission" date="2022-07" db="EMBL/GenBank/DDBJ databases">
        <title>Phylogenomic reconstructions and comparative analyses of Kickxellomycotina fungi.</title>
        <authorList>
            <person name="Reynolds N.K."/>
            <person name="Stajich J.E."/>
            <person name="Barry K."/>
            <person name="Grigoriev I.V."/>
            <person name="Crous P."/>
            <person name="Smith M.E."/>
        </authorList>
    </citation>
    <scope>NUCLEOTIDE SEQUENCE</scope>
    <source>
        <strain evidence="15">NRRL 3115</strain>
    </source>
</reference>
<feature type="transmembrane region" description="Helical" evidence="13">
    <location>
        <begin position="17"/>
        <end position="37"/>
    </location>
</feature>
<keyword evidence="6" id="KW-0547">Nucleotide-binding</keyword>
<dbReference type="GO" id="GO:0061504">
    <property type="term" value="P:cyclic threonylcarbamoyladenosine biosynthetic process"/>
    <property type="evidence" value="ECO:0007669"/>
    <property type="project" value="TreeGrafter"/>
</dbReference>
<keyword evidence="7" id="KW-1000">Mitochondrion outer membrane</keyword>
<dbReference type="InterPro" id="IPR035985">
    <property type="entry name" value="Ubiquitin-activating_enz"/>
</dbReference>
<keyword evidence="10" id="KW-0496">Mitochondrion</keyword>
<dbReference type="Proteomes" id="UP001151518">
    <property type="component" value="Unassembled WGS sequence"/>
</dbReference>
<comment type="caution">
    <text evidence="15">The sequence shown here is derived from an EMBL/GenBank/DDBJ whole genome shotgun (WGS) entry which is preliminary data.</text>
</comment>
<evidence type="ECO:0000256" key="6">
    <source>
        <dbReference type="ARBA" id="ARBA00022741"/>
    </source>
</evidence>
<dbReference type="Gene3D" id="3.40.50.720">
    <property type="entry name" value="NAD(P)-binding Rossmann-like Domain"/>
    <property type="match status" value="1"/>
</dbReference>
<dbReference type="OrthoDB" id="10265862at2759"/>
<evidence type="ECO:0000256" key="11">
    <source>
        <dbReference type="ARBA" id="ARBA00023136"/>
    </source>
</evidence>
<keyword evidence="4" id="KW-0436">Ligase</keyword>
<evidence type="ECO:0000256" key="10">
    <source>
        <dbReference type="ARBA" id="ARBA00023128"/>
    </source>
</evidence>
<evidence type="ECO:0000256" key="12">
    <source>
        <dbReference type="ARBA" id="ARBA00060084"/>
    </source>
</evidence>
<dbReference type="SUPFAM" id="SSF69572">
    <property type="entry name" value="Activating enzymes of the ubiquitin-like proteins"/>
    <property type="match status" value="1"/>
</dbReference>
<gene>
    <name evidence="15" type="ORF">GGI25_002420</name>
</gene>
<dbReference type="GO" id="GO:0005741">
    <property type="term" value="C:mitochondrial outer membrane"/>
    <property type="evidence" value="ECO:0007669"/>
    <property type="project" value="UniProtKB-SubCell"/>
</dbReference>
<dbReference type="CDD" id="cd00755">
    <property type="entry name" value="YgdL_like"/>
    <property type="match status" value="1"/>
</dbReference>
<dbReference type="EMBL" id="JANBTW010000021">
    <property type="protein sequence ID" value="KAJ2678435.1"/>
    <property type="molecule type" value="Genomic_DNA"/>
</dbReference>
<evidence type="ECO:0000256" key="4">
    <source>
        <dbReference type="ARBA" id="ARBA00022598"/>
    </source>
</evidence>
<dbReference type="PANTHER" id="PTHR43267:SF2">
    <property type="entry name" value="TRNA THREONYLCARBAMOYLADENOSINE DEHYDRATASE 1-RELATED"/>
    <property type="match status" value="1"/>
</dbReference>
<keyword evidence="8" id="KW-0067">ATP-binding</keyword>
<feature type="domain" description="THIF-type NAD/FAD binding fold" evidence="14">
    <location>
        <begin position="106"/>
        <end position="367"/>
    </location>
</feature>
<evidence type="ECO:0000256" key="1">
    <source>
        <dbReference type="ARBA" id="ARBA00004225"/>
    </source>
</evidence>
<dbReference type="GO" id="GO:0005524">
    <property type="term" value="F:ATP binding"/>
    <property type="evidence" value="ECO:0007669"/>
    <property type="project" value="UniProtKB-KW"/>
</dbReference>
<evidence type="ECO:0000313" key="15">
    <source>
        <dbReference type="EMBL" id="KAJ2678435.1"/>
    </source>
</evidence>
<organism evidence="15 16">
    <name type="scientific">Coemansia spiralis</name>
    <dbReference type="NCBI Taxonomy" id="417178"/>
    <lineage>
        <taxon>Eukaryota</taxon>
        <taxon>Fungi</taxon>
        <taxon>Fungi incertae sedis</taxon>
        <taxon>Zoopagomycota</taxon>
        <taxon>Kickxellomycotina</taxon>
        <taxon>Kickxellomycetes</taxon>
        <taxon>Kickxellales</taxon>
        <taxon>Kickxellaceae</taxon>
        <taxon>Coemansia</taxon>
    </lineage>
</organism>
<sequence length="475" mass="52463">MASYLERVSRAFSDTRVQLVTTAVAASVVTASVMWGARKFRQTKRVRKLKRDTVDMSEFDSDFDSFTKGDLSADPSEHGGNDEMVTKHTQILLTPNEESLIHEQLARHYAFLGEKGMAQVRNSFVIVVGAGGVGSWAALMLLRSGIQRIRLVDFDQVTLSSLNRHAAATRANVGIPKVAALKMNFAEVAPHAKVEARVALFGTENASELLSGEPDYVLDCIDNMDTKLELLTYCSKNNIQVISAMGAGMKSDPSRVQIADIGDTFEDPMSRAVRRRLKLLGIQSGIKVVYSMEKPGKVQLLSLAESQKDSPGDFSVLPDFRVRIVPVLGTMPAMFGIAMGTHVLTELAGFPTEPLAVKGRHALYSRLQRDLGNREQKVSPADGGPQLHMSVDDCGYMLEEIWRGKSVISGATDRLALTRWRRDKPMSTSNCVCMTKEEADEHDKLAVSPEERYSPEIIGFVDKRLTEEKHLSTMR</sequence>
<dbReference type="AlphaFoldDB" id="A0A9W8G905"/>
<evidence type="ECO:0000256" key="13">
    <source>
        <dbReference type="SAM" id="Phobius"/>
    </source>
</evidence>
<dbReference type="Pfam" id="PF00899">
    <property type="entry name" value="ThiF"/>
    <property type="match status" value="1"/>
</dbReference>
<evidence type="ECO:0000313" key="16">
    <source>
        <dbReference type="Proteomes" id="UP001151518"/>
    </source>
</evidence>
<accession>A0A9W8G905</accession>
<dbReference type="InterPro" id="IPR045886">
    <property type="entry name" value="ThiF/MoeB/HesA"/>
</dbReference>
<keyword evidence="9 13" id="KW-1133">Transmembrane helix</keyword>
<comment type="function">
    <text evidence="12">Catalyzes the ATP-dependent dehydration of threonylcarbamoyladenosine at position 37 (t(6)A37) to form cyclic t(6)A37 (ct(6)A37) in tRNAs that read codons beginning with adenine.</text>
</comment>
<dbReference type="GO" id="GO:0061503">
    <property type="term" value="F:tRNA threonylcarbamoyladenosine dehydratase"/>
    <property type="evidence" value="ECO:0007669"/>
    <property type="project" value="TreeGrafter"/>
</dbReference>
<protein>
    <recommendedName>
        <fullName evidence="14">THIF-type NAD/FAD binding fold domain-containing protein</fullName>
    </recommendedName>
</protein>
<evidence type="ECO:0000256" key="3">
    <source>
        <dbReference type="ARBA" id="ARBA00009919"/>
    </source>
</evidence>
<dbReference type="GO" id="GO:0008641">
    <property type="term" value="F:ubiquitin-like modifier activating enzyme activity"/>
    <property type="evidence" value="ECO:0007669"/>
    <property type="project" value="InterPro"/>
</dbReference>
<feature type="transmembrane region" description="Helical" evidence="13">
    <location>
        <begin position="124"/>
        <end position="142"/>
    </location>
</feature>
<dbReference type="PANTHER" id="PTHR43267">
    <property type="entry name" value="TRNA THREONYLCARBAMOYLADENOSINE DEHYDRATASE"/>
    <property type="match status" value="1"/>
</dbReference>
<comment type="similarity">
    <text evidence="3">Belongs to the HesA/MoeB/ThiF family.</text>
</comment>
<evidence type="ECO:0000259" key="14">
    <source>
        <dbReference type="Pfam" id="PF00899"/>
    </source>
</evidence>
<evidence type="ECO:0000256" key="2">
    <source>
        <dbReference type="ARBA" id="ARBA00004294"/>
    </source>
</evidence>
<evidence type="ECO:0000256" key="9">
    <source>
        <dbReference type="ARBA" id="ARBA00022989"/>
    </source>
</evidence>
<evidence type="ECO:0000256" key="8">
    <source>
        <dbReference type="ARBA" id="ARBA00022840"/>
    </source>
</evidence>
<evidence type="ECO:0000256" key="7">
    <source>
        <dbReference type="ARBA" id="ARBA00022787"/>
    </source>
</evidence>
<dbReference type="FunFam" id="3.40.50.720:FF:000125">
    <property type="entry name" value="tRNA threonylcarbamoyladenosine dehydratase 2-like"/>
    <property type="match status" value="1"/>
</dbReference>
<proteinExistence type="inferred from homology"/>
<name>A0A9W8G905_9FUNG</name>
<dbReference type="InterPro" id="IPR000594">
    <property type="entry name" value="ThiF_NAD_FAD-bd"/>
</dbReference>
<keyword evidence="5 13" id="KW-0812">Transmembrane</keyword>
<evidence type="ECO:0000256" key="5">
    <source>
        <dbReference type="ARBA" id="ARBA00022692"/>
    </source>
</evidence>
<keyword evidence="11 13" id="KW-0472">Membrane</keyword>